<dbReference type="PANTHER" id="PTHR46344:SF16">
    <property type="entry name" value="KELCH MOTIF FAMILY PROTEIN, EXPRESSED"/>
    <property type="match status" value="1"/>
</dbReference>
<dbReference type="Proteomes" id="UP000824469">
    <property type="component" value="Unassembled WGS sequence"/>
</dbReference>
<keyword evidence="2" id="KW-0677">Repeat</keyword>
<dbReference type="InterPro" id="IPR057499">
    <property type="entry name" value="Kelch_FKB95"/>
</dbReference>
<dbReference type="PANTHER" id="PTHR46344">
    <property type="entry name" value="OS02G0202900 PROTEIN"/>
    <property type="match status" value="1"/>
</dbReference>
<evidence type="ECO:0000313" key="4">
    <source>
        <dbReference type="EMBL" id="KAH9328753.1"/>
    </source>
</evidence>
<evidence type="ECO:0000259" key="3">
    <source>
        <dbReference type="Pfam" id="PF25210"/>
    </source>
</evidence>
<reference evidence="4 5" key="1">
    <citation type="journal article" date="2021" name="Nat. Plants">
        <title>The Taxus genome provides insights into paclitaxel biosynthesis.</title>
        <authorList>
            <person name="Xiong X."/>
            <person name="Gou J."/>
            <person name="Liao Q."/>
            <person name="Li Y."/>
            <person name="Zhou Q."/>
            <person name="Bi G."/>
            <person name="Li C."/>
            <person name="Du R."/>
            <person name="Wang X."/>
            <person name="Sun T."/>
            <person name="Guo L."/>
            <person name="Liang H."/>
            <person name="Lu P."/>
            <person name="Wu Y."/>
            <person name="Zhang Z."/>
            <person name="Ro D.K."/>
            <person name="Shang Y."/>
            <person name="Huang S."/>
            <person name="Yan J."/>
        </authorList>
    </citation>
    <scope>NUCLEOTIDE SEQUENCE [LARGE SCALE GENOMIC DNA]</scope>
    <source>
        <strain evidence="4">Ta-2019</strain>
    </source>
</reference>
<dbReference type="SUPFAM" id="SSF117281">
    <property type="entry name" value="Kelch motif"/>
    <property type="match status" value="1"/>
</dbReference>
<keyword evidence="5" id="KW-1185">Reference proteome</keyword>
<proteinExistence type="predicted"/>
<protein>
    <recommendedName>
        <fullName evidence="3">FKB95-like N-terminal Kelch domain-containing protein</fullName>
    </recommendedName>
</protein>
<dbReference type="AlphaFoldDB" id="A0AA38GV29"/>
<feature type="non-terminal residue" evidence="4">
    <location>
        <position position="346"/>
    </location>
</feature>
<organism evidence="4 5">
    <name type="scientific">Taxus chinensis</name>
    <name type="common">Chinese yew</name>
    <name type="synonym">Taxus wallichiana var. chinensis</name>
    <dbReference type="NCBI Taxonomy" id="29808"/>
    <lineage>
        <taxon>Eukaryota</taxon>
        <taxon>Viridiplantae</taxon>
        <taxon>Streptophyta</taxon>
        <taxon>Embryophyta</taxon>
        <taxon>Tracheophyta</taxon>
        <taxon>Spermatophyta</taxon>
        <taxon>Pinopsida</taxon>
        <taxon>Pinidae</taxon>
        <taxon>Conifers II</taxon>
        <taxon>Cupressales</taxon>
        <taxon>Taxaceae</taxon>
        <taxon>Taxus</taxon>
    </lineage>
</organism>
<comment type="caution">
    <text evidence="4">The sequence shown here is derived from an EMBL/GenBank/DDBJ whole genome shotgun (WGS) entry which is preliminary data.</text>
</comment>
<gene>
    <name evidence="4" type="ORF">KI387_000861</name>
</gene>
<evidence type="ECO:0000256" key="2">
    <source>
        <dbReference type="ARBA" id="ARBA00022737"/>
    </source>
</evidence>
<keyword evidence="1" id="KW-0880">Kelch repeat</keyword>
<name>A0AA38GV29_TAXCH</name>
<dbReference type="EMBL" id="JAHRHJ020000001">
    <property type="protein sequence ID" value="KAH9328753.1"/>
    <property type="molecule type" value="Genomic_DNA"/>
</dbReference>
<dbReference type="Gene3D" id="2.120.10.80">
    <property type="entry name" value="Kelch-type beta propeller"/>
    <property type="match status" value="1"/>
</dbReference>
<evidence type="ECO:0000313" key="5">
    <source>
        <dbReference type="Proteomes" id="UP000824469"/>
    </source>
</evidence>
<accession>A0AA38GV29</accession>
<dbReference type="Pfam" id="PF25210">
    <property type="entry name" value="Kelch_FKB95"/>
    <property type="match status" value="1"/>
</dbReference>
<feature type="domain" description="FKB95-like N-terminal Kelch" evidence="3">
    <location>
        <begin position="89"/>
        <end position="301"/>
    </location>
</feature>
<evidence type="ECO:0000256" key="1">
    <source>
        <dbReference type="ARBA" id="ARBA00022441"/>
    </source>
</evidence>
<dbReference type="InterPro" id="IPR015915">
    <property type="entry name" value="Kelch-typ_b-propeller"/>
</dbReference>
<sequence length="346" mass="38959">MGCVVSLHQEDHDQGPSCDADPAGPSCDPTQELHPIPPPMLMSCAQSFVYRLRQCFKYAYNNRSGSWVLAQFVGYQHEQALYAFNMERNLSFPLPFLEQGLAGSAMAALGRKVYVIGGGRGRTRNNVYVCDVALYQWKAAARTCVPRRNAVAVALENRLFLFGGCHSASAWAEFYLPVLDRWFPISLQLTVPLAPPLMAVVVQDQIYIRNDVRGFAYGFKDTRWVMLPRNLIRHWYMNTNAAAVQGLLITCYVVDFVQEAIIRAYHLGNRSWLTIEGLESTHHANASVSHFTALNGNLVISNWSDAINGWTFSVFKVKSKDLQSVQMEPVLRCNPIPPVISKWRLE</sequence>